<comment type="caution">
    <text evidence="12">Lacks conserved residue(s) required for the propagation of feature annotation.</text>
</comment>
<comment type="subcellular location">
    <subcellularLocation>
        <location evidence="1">Membrane</location>
        <topology evidence="1">Multi-pass membrane protein</topology>
    </subcellularLocation>
</comment>
<feature type="transmembrane region" description="Helical" evidence="12">
    <location>
        <begin position="76"/>
        <end position="95"/>
    </location>
</feature>
<dbReference type="GO" id="GO:0034625">
    <property type="term" value="P:fatty acid elongation, monounsaturated fatty acid"/>
    <property type="evidence" value="ECO:0007669"/>
    <property type="project" value="TreeGrafter"/>
</dbReference>
<evidence type="ECO:0000256" key="1">
    <source>
        <dbReference type="ARBA" id="ARBA00004141"/>
    </source>
</evidence>
<keyword evidence="9 12" id="KW-0472">Membrane</keyword>
<keyword evidence="6 12" id="KW-0276">Fatty acid metabolism</keyword>
<dbReference type="PANTHER" id="PTHR11157:SF134">
    <property type="entry name" value="ELONGATION OF FATTY ACIDS PROTEIN 1-RELATED"/>
    <property type="match status" value="1"/>
</dbReference>
<organism evidence="13 14">
    <name type="scientific">Symbiodinium microadriaticum</name>
    <name type="common">Dinoflagellate</name>
    <name type="synonym">Zooxanthella microadriatica</name>
    <dbReference type="NCBI Taxonomy" id="2951"/>
    <lineage>
        <taxon>Eukaryota</taxon>
        <taxon>Sar</taxon>
        <taxon>Alveolata</taxon>
        <taxon>Dinophyceae</taxon>
        <taxon>Suessiales</taxon>
        <taxon>Symbiodiniaceae</taxon>
        <taxon>Symbiodinium</taxon>
    </lineage>
</organism>
<keyword evidence="7 12" id="KW-1133">Transmembrane helix</keyword>
<evidence type="ECO:0000256" key="12">
    <source>
        <dbReference type="RuleBase" id="RU361115"/>
    </source>
</evidence>
<sequence>MRDFGSTCREDLQHPDVPGHLSLGLSMESYSNFSWTSAPLSSSPALACLCASYLCIVALLQEFVPREGFQLTRVAYAHNVLSCLISAVLCVGCSVEMMRRCIAERTAMWMFCEHLTVAKGPLFFWSYCFYVSKYYEMLDTVLSICRRSSMPHFYFHVYHHCVVPAMVWGTLQWVSTLQHAGMVRAF</sequence>
<gene>
    <name evidence="13" type="ORF">AK812_SmicGene44833</name>
</gene>
<dbReference type="GO" id="GO:0019367">
    <property type="term" value="P:fatty acid elongation, saturated fatty acid"/>
    <property type="evidence" value="ECO:0007669"/>
    <property type="project" value="TreeGrafter"/>
</dbReference>
<name>A0A1Q9BXI5_SYMMI</name>
<comment type="catalytic activity">
    <reaction evidence="11">
        <text>a very-long-chain acyl-CoA + malonyl-CoA + H(+) = a very-long-chain 3-oxoacyl-CoA + CO2 + CoA</text>
        <dbReference type="Rhea" id="RHEA:32727"/>
        <dbReference type="ChEBI" id="CHEBI:15378"/>
        <dbReference type="ChEBI" id="CHEBI:16526"/>
        <dbReference type="ChEBI" id="CHEBI:57287"/>
        <dbReference type="ChEBI" id="CHEBI:57384"/>
        <dbReference type="ChEBI" id="CHEBI:90725"/>
        <dbReference type="ChEBI" id="CHEBI:90736"/>
        <dbReference type="EC" id="2.3.1.199"/>
    </reaction>
</comment>
<evidence type="ECO:0000256" key="4">
    <source>
        <dbReference type="ARBA" id="ARBA00022679"/>
    </source>
</evidence>
<dbReference type="OrthoDB" id="434092at2759"/>
<keyword evidence="5 12" id="KW-0812">Transmembrane</keyword>
<comment type="caution">
    <text evidence="13">The sequence shown here is derived from an EMBL/GenBank/DDBJ whole genome shotgun (WGS) entry which is preliminary data.</text>
</comment>
<proteinExistence type="inferred from homology"/>
<comment type="catalytic activity">
    <reaction evidence="12">
        <text>an acyl-CoA + malonyl-CoA + H(+) = a 3-oxoacyl-CoA + CO2 + CoA</text>
        <dbReference type="Rhea" id="RHEA:50252"/>
        <dbReference type="ChEBI" id="CHEBI:15378"/>
        <dbReference type="ChEBI" id="CHEBI:16526"/>
        <dbReference type="ChEBI" id="CHEBI:57287"/>
        <dbReference type="ChEBI" id="CHEBI:57384"/>
        <dbReference type="ChEBI" id="CHEBI:58342"/>
        <dbReference type="ChEBI" id="CHEBI:90726"/>
    </reaction>
    <physiologicalReaction direction="left-to-right" evidence="12">
        <dbReference type="Rhea" id="RHEA:50253"/>
    </physiologicalReaction>
</comment>
<dbReference type="EC" id="2.3.1.-" evidence="12"/>
<dbReference type="GO" id="GO:0005789">
    <property type="term" value="C:endoplasmic reticulum membrane"/>
    <property type="evidence" value="ECO:0007669"/>
    <property type="project" value="TreeGrafter"/>
</dbReference>
<dbReference type="GO" id="GO:0030148">
    <property type="term" value="P:sphingolipid biosynthetic process"/>
    <property type="evidence" value="ECO:0007669"/>
    <property type="project" value="TreeGrafter"/>
</dbReference>
<feature type="transmembrane region" description="Helical" evidence="12">
    <location>
        <begin position="45"/>
        <end position="64"/>
    </location>
</feature>
<dbReference type="Pfam" id="PF01151">
    <property type="entry name" value="ELO"/>
    <property type="match status" value="1"/>
</dbReference>
<evidence type="ECO:0000256" key="3">
    <source>
        <dbReference type="ARBA" id="ARBA00022516"/>
    </source>
</evidence>
<keyword evidence="4 12" id="KW-0808">Transferase</keyword>
<evidence type="ECO:0000256" key="10">
    <source>
        <dbReference type="ARBA" id="ARBA00023160"/>
    </source>
</evidence>
<dbReference type="PANTHER" id="PTHR11157">
    <property type="entry name" value="FATTY ACID ACYL TRANSFERASE-RELATED"/>
    <property type="match status" value="1"/>
</dbReference>
<keyword evidence="8 12" id="KW-0443">Lipid metabolism</keyword>
<evidence type="ECO:0000313" key="14">
    <source>
        <dbReference type="Proteomes" id="UP000186817"/>
    </source>
</evidence>
<evidence type="ECO:0000256" key="2">
    <source>
        <dbReference type="ARBA" id="ARBA00007263"/>
    </source>
</evidence>
<dbReference type="EMBL" id="LSRX01002532">
    <property type="protein sequence ID" value="OLP75381.1"/>
    <property type="molecule type" value="Genomic_DNA"/>
</dbReference>
<evidence type="ECO:0000256" key="6">
    <source>
        <dbReference type="ARBA" id="ARBA00022832"/>
    </source>
</evidence>
<evidence type="ECO:0000256" key="11">
    <source>
        <dbReference type="ARBA" id="ARBA00047375"/>
    </source>
</evidence>
<evidence type="ECO:0000256" key="8">
    <source>
        <dbReference type="ARBA" id="ARBA00023098"/>
    </source>
</evidence>
<dbReference type="GO" id="GO:0009922">
    <property type="term" value="F:fatty acid elongase activity"/>
    <property type="evidence" value="ECO:0007669"/>
    <property type="project" value="UniProtKB-EC"/>
</dbReference>
<keyword evidence="3 12" id="KW-0444">Lipid biosynthesis</keyword>
<reference evidence="13 14" key="1">
    <citation type="submission" date="2016-02" db="EMBL/GenBank/DDBJ databases">
        <title>Genome analysis of coral dinoflagellate symbionts highlights evolutionary adaptations to a symbiotic lifestyle.</title>
        <authorList>
            <person name="Aranda M."/>
            <person name="Li Y."/>
            <person name="Liew Y.J."/>
            <person name="Baumgarten S."/>
            <person name="Simakov O."/>
            <person name="Wilson M."/>
            <person name="Piel J."/>
            <person name="Ashoor H."/>
            <person name="Bougouffa S."/>
            <person name="Bajic V.B."/>
            <person name="Ryu T."/>
            <person name="Ravasi T."/>
            <person name="Bayer T."/>
            <person name="Micklem G."/>
            <person name="Kim H."/>
            <person name="Bhak J."/>
            <person name="Lajeunesse T.C."/>
            <person name="Voolstra C.R."/>
        </authorList>
    </citation>
    <scope>NUCLEOTIDE SEQUENCE [LARGE SCALE GENOMIC DNA]</scope>
    <source>
        <strain evidence="13 14">CCMP2467</strain>
    </source>
</reference>
<dbReference type="GO" id="GO:0034626">
    <property type="term" value="P:fatty acid elongation, polyunsaturated fatty acid"/>
    <property type="evidence" value="ECO:0007669"/>
    <property type="project" value="TreeGrafter"/>
</dbReference>
<keyword evidence="10 12" id="KW-0275">Fatty acid biosynthesis</keyword>
<evidence type="ECO:0000256" key="9">
    <source>
        <dbReference type="ARBA" id="ARBA00023136"/>
    </source>
</evidence>
<evidence type="ECO:0000256" key="5">
    <source>
        <dbReference type="ARBA" id="ARBA00022692"/>
    </source>
</evidence>
<evidence type="ECO:0000256" key="7">
    <source>
        <dbReference type="ARBA" id="ARBA00022989"/>
    </source>
</evidence>
<accession>A0A1Q9BXI5</accession>
<protein>
    <recommendedName>
        <fullName evidence="12">Elongation of fatty acids protein</fullName>
        <ecNumber evidence="12">2.3.1.-</ecNumber>
    </recommendedName>
</protein>
<evidence type="ECO:0000313" key="13">
    <source>
        <dbReference type="EMBL" id="OLP75381.1"/>
    </source>
</evidence>
<dbReference type="Proteomes" id="UP000186817">
    <property type="component" value="Unassembled WGS sequence"/>
</dbReference>
<dbReference type="InterPro" id="IPR002076">
    <property type="entry name" value="ELO_fam"/>
</dbReference>
<comment type="similarity">
    <text evidence="2 12">Belongs to the ELO family.</text>
</comment>
<dbReference type="AlphaFoldDB" id="A0A1Q9BXI5"/>
<dbReference type="GO" id="GO:0042761">
    <property type="term" value="P:very long-chain fatty acid biosynthetic process"/>
    <property type="evidence" value="ECO:0007669"/>
    <property type="project" value="TreeGrafter"/>
</dbReference>
<keyword evidence="14" id="KW-1185">Reference proteome</keyword>